<feature type="transmembrane region" description="Helical" evidence="7">
    <location>
        <begin position="172"/>
        <end position="191"/>
    </location>
</feature>
<keyword evidence="4 7" id="KW-0812">Transmembrane</keyword>
<keyword evidence="7" id="KW-0961">Cell wall biogenesis/degradation</keyword>
<dbReference type="GO" id="GO:0051301">
    <property type="term" value="P:cell division"/>
    <property type="evidence" value="ECO:0007669"/>
    <property type="project" value="UniProtKB-KW"/>
</dbReference>
<dbReference type="GO" id="GO:0005886">
    <property type="term" value="C:plasma membrane"/>
    <property type="evidence" value="ECO:0007669"/>
    <property type="project" value="UniProtKB-SubCell"/>
</dbReference>
<feature type="transmembrane region" description="Helical" evidence="7">
    <location>
        <begin position="131"/>
        <end position="149"/>
    </location>
</feature>
<comment type="function">
    <text evidence="7">Catalyzes the initial step of the lipid cycle reactions in the biosynthesis of the cell wall peptidoglycan: transfers peptidoglycan precursor phospho-MurNAc-pentapeptide from UDP-MurNAc-pentapeptide onto the lipid carrier undecaprenyl phosphate, yielding undecaprenyl-pyrophosphoryl-MurNAc-pentapeptide, known as lipid I.</text>
</comment>
<dbReference type="Pfam" id="PF00953">
    <property type="entry name" value="Glycos_transf_4"/>
    <property type="match status" value="1"/>
</dbReference>
<feature type="transmembrane region" description="Helical" evidence="7">
    <location>
        <begin position="70"/>
        <end position="90"/>
    </location>
</feature>
<dbReference type="UniPathway" id="UPA00219"/>
<dbReference type="GO" id="GO:0008360">
    <property type="term" value="P:regulation of cell shape"/>
    <property type="evidence" value="ECO:0007669"/>
    <property type="project" value="UniProtKB-KW"/>
</dbReference>
<evidence type="ECO:0000256" key="1">
    <source>
        <dbReference type="ARBA" id="ARBA00004141"/>
    </source>
</evidence>
<dbReference type="InterPro" id="IPR000715">
    <property type="entry name" value="Glycosyl_transferase_4"/>
</dbReference>
<keyword evidence="7" id="KW-0573">Peptidoglycan synthesis</keyword>
<dbReference type="CDD" id="cd06852">
    <property type="entry name" value="GT_MraY"/>
    <property type="match status" value="1"/>
</dbReference>
<feature type="transmembrane region" description="Helical" evidence="7">
    <location>
        <begin position="237"/>
        <end position="254"/>
    </location>
</feature>
<comment type="similarity">
    <text evidence="2 7">Belongs to the glycosyltransferase 4 family. MraY subfamily.</text>
</comment>
<keyword evidence="7" id="KW-0131">Cell cycle</keyword>
<feature type="transmembrane region" description="Helical" evidence="7">
    <location>
        <begin position="286"/>
        <end position="309"/>
    </location>
</feature>
<dbReference type="InterPro" id="IPR003524">
    <property type="entry name" value="PNAcMuramoyl-5peptid_Trfase"/>
</dbReference>
<dbReference type="GO" id="GO:0009252">
    <property type="term" value="P:peptidoglycan biosynthetic process"/>
    <property type="evidence" value="ECO:0007669"/>
    <property type="project" value="UniProtKB-UniRule"/>
</dbReference>
<feature type="binding site" evidence="9">
    <location>
        <position position="265"/>
    </location>
    <ligand>
        <name>Mg(2+)</name>
        <dbReference type="ChEBI" id="CHEBI:18420"/>
    </ligand>
</feature>
<comment type="pathway">
    <text evidence="7">Cell wall biogenesis; peptidoglycan biosynthesis.</text>
</comment>
<dbReference type="GO" id="GO:0046872">
    <property type="term" value="F:metal ion binding"/>
    <property type="evidence" value="ECO:0007669"/>
    <property type="project" value="UniProtKB-KW"/>
</dbReference>
<evidence type="ECO:0000256" key="8">
    <source>
        <dbReference type="NCBIfam" id="TIGR00445"/>
    </source>
</evidence>
<feature type="transmembrane region" description="Helical" evidence="7">
    <location>
        <begin position="18"/>
        <end position="41"/>
    </location>
</feature>
<keyword evidence="7" id="KW-0133">Cell shape</keyword>
<evidence type="ECO:0000256" key="5">
    <source>
        <dbReference type="ARBA" id="ARBA00022989"/>
    </source>
</evidence>
<name>A0A7V3ZVV4_UNCW3</name>
<accession>A0A7V3ZVV4</accession>
<evidence type="ECO:0000256" key="2">
    <source>
        <dbReference type="ARBA" id="ARBA00005583"/>
    </source>
</evidence>
<dbReference type="PANTHER" id="PTHR22926">
    <property type="entry name" value="PHOSPHO-N-ACETYLMURAMOYL-PENTAPEPTIDE-TRANSFERASE"/>
    <property type="match status" value="1"/>
</dbReference>
<proteinExistence type="inferred from homology"/>
<dbReference type="EMBL" id="DTDR01000120">
    <property type="protein sequence ID" value="HGK63875.1"/>
    <property type="molecule type" value="Genomic_DNA"/>
</dbReference>
<feature type="transmembrane region" description="Helical" evidence="7">
    <location>
        <begin position="198"/>
        <end position="217"/>
    </location>
</feature>
<feature type="transmembrane region" description="Helical" evidence="7">
    <location>
        <begin position="337"/>
        <end position="356"/>
    </location>
</feature>
<comment type="subcellular location">
    <subcellularLocation>
        <location evidence="7">Cell membrane</location>
        <topology evidence="7">Multi-pass membrane protein</topology>
    </subcellularLocation>
    <subcellularLocation>
        <location evidence="1">Membrane</location>
        <topology evidence="1">Multi-pass membrane protein</topology>
    </subcellularLocation>
</comment>
<sequence length="359" mass="40592">MLYLILAPLRDVWIGFNLFRYITFRAFCGSALAIILVLLLGKKTISFIKKKNFIQPVKKFMPPNHFKKNVPTMGGILIVFSSLISFLLFADLTNRYIILGILSFIAFAILGFFDDYYKIKRKKGMNITTKLILESIIAIGLIIFLYLWAEKKELRGITQVLFLKNITINFKWFYPIVAFIFIIIVSNAVNFADGLDGLASGLIAICSGVYGVLAYCGGNFKIANYLNLLYIKEIGELSIFALILMGACLGFLWFNAHPAEIFMGDVGSLPLGMMLGYLALAAKQEMLFIFAGGVFVIEFLSVFLQVLYFRLTKGKRIFLMAPLHHHYELKGEKEEKIVVRFWIMGSLLGIMALASLKIR</sequence>
<evidence type="ECO:0000256" key="4">
    <source>
        <dbReference type="ARBA" id="ARBA00022692"/>
    </source>
</evidence>
<dbReference type="GO" id="GO:0071555">
    <property type="term" value="P:cell wall organization"/>
    <property type="evidence" value="ECO:0007669"/>
    <property type="project" value="UniProtKB-KW"/>
</dbReference>
<dbReference type="EC" id="2.7.8.13" evidence="7 8"/>
<evidence type="ECO:0000256" key="9">
    <source>
        <dbReference type="PIRSR" id="PIRSR600715-1"/>
    </source>
</evidence>
<dbReference type="AlphaFoldDB" id="A0A7V3ZVV4"/>
<keyword evidence="6 7" id="KW-0472">Membrane</keyword>
<dbReference type="PANTHER" id="PTHR22926:SF5">
    <property type="entry name" value="PHOSPHO-N-ACETYLMURAMOYL-PENTAPEPTIDE-TRANSFERASE HOMOLOG"/>
    <property type="match status" value="1"/>
</dbReference>
<evidence type="ECO:0000313" key="10">
    <source>
        <dbReference type="EMBL" id="HGK63875.1"/>
    </source>
</evidence>
<comment type="cofactor">
    <cofactor evidence="7 9">
        <name>Mg(2+)</name>
        <dbReference type="ChEBI" id="CHEBI:18420"/>
    </cofactor>
</comment>
<evidence type="ECO:0000256" key="7">
    <source>
        <dbReference type="HAMAP-Rule" id="MF_00038"/>
    </source>
</evidence>
<keyword evidence="7 9" id="KW-0460">Magnesium</keyword>
<comment type="catalytic activity">
    <reaction evidence="7">
        <text>UDP-N-acetyl-alpha-D-muramoyl-L-alanyl-gamma-D-glutamyl-meso-2,6-diaminopimeloyl-D-alanyl-D-alanine + di-trans,octa-cis-undecaprenyl phosphate = di-trans,octa-cis-undecaprenyl diphospho-N-acetyl-alpha-D-muramoyl-L-alanyl-D-glutamyl-meso-2,6-diaminopimeloyl-D-alanyl-D-alanine + UMP</text>
        <dbReference type="Rhea" id="RHEA:28386"/>
        <dbReference type="ChEBI" id="CHEBI:57865"/>
        <dbReference type="ChEBI" id="CHEBI:60392"/>
        <dbReference type="ChEBI" id="CHEBI:61386"/>
        <dbReference type="ChEBI" id="CHEBI:61387"/>
        <dbReference type="EC" id="2.7.8.13"/>
    </reaction>
</comment>
<dbReference type="NCBIfam" id="TIGR00445">
    <property type="entry name" value="mraY"/>
    <property type="match status" value="1"/>
</dbReference>
<dbReference type="InterPro" id="IPR018480">
    <property type="entry name" value="PNAcMuramoyl-5peptid_Trfase_CS"/>
</dbReference>
<keyword evidence="5 7" id="KW-1133">Transmembrane helix</keyword>
<keyword evidence="3 7" id="KW-0808">Transferase</keyword>
<dbReference type="HAMAP" id="MF_00038">
    <property type="entry name" value="MraY"/>
    <property type="match status" value="1"/>
</dbReference>
<comment type="caution">
    <text evidence="10">The sequence shown here is derived from an EMBL/GenBank/DDBJ whole genome shotgun (WGS) entry which is preliminary data.</text>
</comment>
<keyword evidence="7 9" id="KW-0479">Metal-binding</keyword>
<keyword evidence="7" id="KW-0132">Cell division</keyword>
<organism evidence="10">
    <name type="scientific">candidate division WOR-3 bacterium</name>
    <dbReference type="NCBI Taxonomy" id="2052148"/>
    <lineage>
        <taxon>Bacteria</taxon>
        <taxon>Bacteria division WOR-3</taxon>
    </lineage>
</organism>
<evidence type="ECO:0000256" key="3">
    <source>
        <dbReference type="ARBA" id="ARBA00022679"/>
    </source>
</evidence>
<dbReference type="PROSITE" id="PS01348">
    <property type="entry name" value="MRAY_2"/>
    <property type="match status" value="1"/>
</dbReference>
<keyword evidence="7" id="KW-1003">Cell membrane</keyword>
<evidence type="ECO:0000256" key="6">
    <source>
        <dbReference type="ARBA" id="ARBA00023136"/>
    </source>
</evidence>
<gene>
    <name evidence="7 10" type="primary">mraY</name>
    <name evidence="10" type="ORF">ENU74_04725</name>
</gene>
<dbReference type="GO" id="GO:0008963">
    <property type="term" value="F:phospho-N-acetylmuramoyl-pentapeptide-transferase activity"/>
    <property type="evidence" value="ECO:0007669"/>
    <property type="project" value="UniProtKB-UniRule"/>
</dbReference>
<feature type="transmembrane region" description="Helical" evidence="7">
    <location>
        <begin position="96"/>
        <end position="119"/>
    </location>
</feature>
<feature type="binding site" evidence="9">
    <location>
        <position position="190"/>
    </location>
    <ligand>
        <name>Mg(2+)</name>
        <dbReference type="ChEBI" id="CHEBI:18420"/>
    </ligand>
</feature>
<feature type="transmembrane region" description="Helical" evidence="7">
    <location>
        <begin position="261"/>
        <end position="280"/>
    </location>
</feature>
<dbReference type="PROSITE" id="PS01347">
    <property type="entry name" value="MRAY_1"/>
    <property type="match status" value="1"/>
</dbReference>
<protein>
    <recommendedName>
        <fullName evidence="7 8">Phospho-N-acetylmuramoyl-pentapeptide-transferase</fullName>
        <ecNumber evidence="7 8">2.7.8.13</ecNumber>
    </recommendedName>
    <alternativeName>
        <fullName evidence="7">UDP-MurNAc-pentapeptide phosphotransferase</fullName>
    </alternativeName>
</protein>
<reference evidence="10" key="1">
    <citation type="journal article" date="2020" name="mSystems">
        <title>Genome- and Community-Level Interaction Insights into Carbon Utilization and Element Cycling Functions of Hydrothermarchaeota in Hydrothermal Sediment.</title>
        <authorList>
            <person name="Zhou Z."/>
            <person name="Liu Y."/>
            <person name="Xu W."/>
            <person name="Pan J."/>
            <person name="Luo Z.H."/>
            <person name="Li M."/>
        </authorList>
    </citation>
    <scope>NUCLEOTIDE SEQUENCE [LARGE SCALE GENOMIC DNA]</scope>
    <source>
        <strain evidence="10">SpSt-697</strain>
    </source>
</reference>